<comment type="domain">
    <text evidence="1">The twin CX3C motif contains 4 conserved Cys residues that form 2 disulfide bonds in the mitochondrial intermembrane space.</text>
</comment>
<evidence type="ECO:0000256" key="1">
    <source>
        <dbReference type="RuleBase" id="RU367043"/>
    </source>
</evidence>
<feature type="region of interest" description="Disordered" evidence="2">
    <location>
        <begin position="1"/>
        <end position="20"/>
    </location>
</feature>
<gene>
    <name evidence="4" type="ORF">P879_03415</name>
</gene>
<evidence type="ECO:0000259" key="3">
    <source>
        <dbReference type="Pfam" id="PF02953"/>
    </source>
</evidence>
<sequence>MSSFDYGSAFSSSATSSGTDSTTAELQTFIQTMQQRASFQNRVNHLTSLCWEKCISGYPPGKLDGKKSTCLENCAERYLDVSILLRTRFQAMLSKLQQ</sequence>
<dbReference type="GO" id="GO:0015031">
    <property type="term" value="P:protein transport"/>
    <property type="evidence" value="ECO:0007669"/>
    <property type="project" value="UniProtKB-KW"/>
</dbReference>
<dbReference type="AlphaFoldDB" id="A0A8T0DQK2"/>
<dbReference type="OrthoDB" id="344165at2759"/>
<protein>
    <recommendedName>
        <fullName evidence="1">Mitochondrial import inner membrane translocase subunit</fullName>
    </recommendedName>
</protein>
<evidence type="ECO:0000313" key="4">
    <source>
        <dbReference type="EMBL" id="KAF8569910.1"/>
    </source>
</evidence>
<keyword evidence="1" id="KW-0811">Translocation</keyword>
<accession>A0A8T0DQK2</accession>
<proteinExistence type="inferred from homology"/>
<comment type="subcellular location">
    <subcellularLocation>
        <location evidence="1">Mitochondrion inner membrane</location>
        <topology evidence="1">Peripheral membrane protein</topology>
        <orientation evidence="1">Intermembrane side</orientation>
    </subcellularLocation>
</comment>
<name>A0A8T0DQK2_9TREM</name>
<comment type="caution">
    <text evidence="4">The sequence shown here is derived from an EMBL/GenBank/DDBJ whole genome shotgun (WGS) entry which is preliminary data.</text>
</comment>
<reference evidence="4 5" key="1">
    <citation type="submission" date="2019-07" db="EMBL/GenBank/DDBJ databases">
        <title>Annotation for the trematode Paragonimus westermani.</title>
        <authorList>
            <person name="Choi Y.-J."/>
        </authorList>
    </citation>
    <scope>NUCLEOTIDE SEQUENCE [LARGE SCALE GENOMIC DNA]</scope>
    <source>
        <strain evidence="4">180907_Pwestermani</strain>
    </source>
</reference>
<keyword evidence="1" id="KW-0143">Chaperone</keyword>
<dbReference type="Proteomes" id="UP000699462">
    <property type="component" value="Unassembled WGS sequence"/>
</dbReference>
<keyword evidence="1" id="KW-0999">Mitochondrion inner membrane</keyword>
<dbReference type="GO" id="GO:0005743">
    <property type="term" value="C:mitochondrial inner membrane"/>
    <property type="evidence" value="ECO:0007669"/>
    <property type="project" value="UniProtKB-SubCell"/>
</dbReference>
<keyword evidence="1" id="KW-0813">Transport</keyword>
<keyword evidence="1" id="KW-0653">Protein transport</keyword>
<dbReference type="InterPro" id="IPR035427">
    <property type="entry name" value="Tim10-like_dom_sf"/>
</dbReference>
<comment type="subunit">
    <text evidence="1">Heterohexamer.</text>
</comment>
<evidence type="ECO:0000313" key="5">
    <source>
        <dbReference type="Proteomes" id="UP000699462"/>
    </source>
</evidence>
<keyword evidence="1" id="KW-0472">Membrane</keyword>
<comment type="similarity">
    <text evidence="1">Belongs to the small Tim family.</text>
</comment>
<dbReference type="InterPro" id="IPR004217">
    <property type="entry name" value="Tim10-like"/>
</dbReference>
<keyword evidence="1" id="KW-0496">Mitochondrion</keyword>
<dbReference type="SUPFAM" id="SSF144122">
    <property type="entry name" value="Tim10-like"/>
    <property type="match status" value="1"/>
</dbReference>
<dbReference type="Gene3D" id="1.10.287.810">
    <property type="entry name" value="Mitochondrial import inner membrane translocase subunit tim13 like domains"/>
    <property type="match status" value="1"/>
</dbReference>
<dbReference type="EMBL" id="JTDF01001513">
    <property type="protein sequence ID" value="KAF8569910.1"/>
    <property type="molecule type" value="Genomic_DNA"/>
</dbReference>
<comment type="function">
    <text evidence="1">Mitochondrial intermembrane chaperone that participates in the import and insertion of some multi-pass transmembrane proteins into the mitochondrial inner membrane. Also required for the transfer of beta-barrel precursors from the TOM complex to the sorting and assembly machinery (SAM complex) of the outer membrane. Acts as a chaperone-like protein that protects the hydrophobic precursors from aggregation and guide them through the mitochondrial intermembrane space.</text>
</comment>
<keyword evidence="5" id="KW-1185">Reference proteome</keyword>
<keyword evidence="1" id="KW-1015">Disulfide bond</keyword>
<feature type="domain" description="Tim10-like" evidence="3">
    <location>
        <begin position="29"/>
        <end position="91"/>
    </location>
</feature>
<evidence type="ECO:0000256" key="2">
    <source>
        <dbReference type="SAM" id="MobiDB-lite"/>
    </source>
</evidence>
<dbReference type="Pfam" id="PF02953">
    <property type="entry name" value="zf-Tim10_DDP"/>
    <property type="match status" value="1"/>
</dbReference>
<organism evidence="4 5">
    <name type="scientific">Paragonimus westermani</name>
    <dbReference type="NCBI Taxonomy" id="34504"/>
    <lineage>
        <taxon>Eukaryota</taxon>
        <taxon>Metazoa</taxon>
        <taxon>Spiralia</taxon>
        <taxon>Lophotrochozoa</taxon>
        <taxon>Platyhelminthes</taxon>
        <taxon>Trematoda</taxon>
        <taxon>Digenea</taxon>
        <taxon>Plagiorchiida</taxon>
        <taxon>Troglotremata</taxon>
        <taxon>Troglotrematidae</taxon>
        <taxon>Paragonimus</taxon>
    </lineage>
</organism>